<dbReference type="Proteomes" id="UP000295244">
    <property type="component" value="Unassembled WGS sequence"/>
</dbReference>
<organism evidence="2 3">
    <name type="scientific">Rubrobacter taiwanensis</name>
    <dbReference type="NCBI Taxonomy" id="185139"/>
    <lineage>
        <taxon>Bacteria</taxon>
        <taxon>Bacillati</taxon>
        <taxon>Actinomycetota</taxon>
        <taxon>Rubrobacteria</taxon>
        <taxon>Rubrobacterales</taxon>
        <taxon>Rubrobacteraceae</taxon>
        <taxon>Rubrobacter</taxon>
    </lineage>
</organism>
<keyword evidence="1" id="KW-1133">Transmembrane helix</keyword>
<evidence type="ECO:0000313" key="2">
    <source>
        <dbReference type="EMBL" id="TCJ15902.1"/>
    </source>
</evidence>
<dbReference type="AlphaFoldDB" id="A0A4V2NW39"/>
<keyword evidence="3" id="KW-1185">Reference proteome</keyword>
<sequence length="258" mass="29418">MSLAAITSAINRRLPWWAGPIAIVTALTLFTFYSLWVVFFQSHAATYQTPEGINYLSPFYSPYIPSPWEWLSPAVFILWIPLGFRATCYYYRKAYYRAFFWDPPACSDDAQRKEPREPESYRGERAAPWIFNNIHRYFFYGSIIIVTFLAIEAVLAMFPVDGGFALPLGALILLINAILLGGYTFGCHSFRHLIGGRLDCYSCFKGGGALRKLYKGVSKLNARHATWAWASLFSVVFADIYLRLVIAQIISDPILFRI</sequence>
<dbReference type="RefSeq" id="WP_132692104.1">
    <property type="nucleotide sequence ID" value="NZ_SKBU01000020.1"/>
</dbReference>
<feature type="transmembrane region" description="Helical" evidence="1">
    <location>
        <begin position="164"/>
        <end position="185"/>
    </location>
</feature>
<dbReference type="EMBL" id="SKBU01000020">
    <property type="protein sequence ID" value="TCJ15902.1"/>
    <property type="molecule type" value="Genomic_DNA"/>
</dbReference>
<reference evidence="2 3" key="1">
    <citation type="submission" date="2019-03" db="EMBL/GenBank/DDBJ databases">
        <title>Whole genome sequence of a novel Rubrobacter taiwanensis strain, isolated from Yellowstone National Park.</title>
        <authorList>
            <person name="Freed S."/>
            <person name="Ramaley R.F."/>
            <person name="Kyndt J.A."/>
        </authorList>
    </citation>
    <scope>NUCLEOTIDE SEQUENCE [LARGE SCALE GENOMIC DNA]</scope>
    <source>
        <strain evidence="2 3">Yellowstone</strain>
    </source>
</reference>
<name>A0A4V2NW39_9ACTN</name>
<gene>
    <name evidence="2" type="ORF">E0L93_11640</name>
</gene>
<evidence type="ECO:0000256" key="1">
    <source>
        <dbReference type="SAM" id="Phobius"/>
    </source>
</evidence>
<proteinExistence type="predicted"/>
<comment type="caution">
    <text evidence="2">The sequence shown here is derived from an EMBL/GenBank/DDBJ whole genome shotgun (WGS) entry which is preliminary data.</text>
</comment>
<protein>
    <submittedName>
        <fullName evidence="2">Succinate dehydrogenase</fullName>
    </submittedName>
</protein>
<accession>A0A4V2NW39</accession>
<evidence type="ECO:0000313" key="3">
    <source>
        <dbReference type="Proteomes" id="UP000295244"/>
    </source>
</evidence>
<feature type="transmembrane region" description="Helical" evidence="1">
    <location>
        <begin position="70"/>
        <end position="91"/>
    </location>
</feature>
<feature type="transmembrane region" description="Helical" evidence="1">
    <location>
        <begin position="227"/>
        <end position="250"/>
    </location>
</feature>
<feature type="transmembrane region" description="Helical" evidence="1">
    <location>
        <begin position="21"/>
        <end position="40"/>
    </location>
</feature>
<dbReference type="OrthoDB" id="9799243at2"/>
<keyword evidence="1" id="KW-0472">Membrane</keyword>
<feature type="transmembrane region" description="Helical" evidence="1">
    <location>
        <begin position="137"/>
        <end position="158"/>
    </location>
</feature>
<keyword evidence="1" id="KW-0812">Transmembrane</keyword>